<feature type="transmembrane region" description="Helical" evidence="1">
    <location>
        <begin position="12"/>
        <end position="30"/>
    </location>
</feature>
<sequence>MWNKMVYCLGYILGQWFSNSVVHFCLLLSFQPQMQS</sequence>
<protein>
    <submittedName>
        <fullName evidence="2">Uncharacterized protein</fullName>
    </submittedName>
</protein>
<dbReference type="EMBL" id="GBXM01042247">
    <property type="protein sequence ID" value="JAH66330.1"/>
    <property type="molecule type" value="Transcribed_RNA"/>
</dbReference>
<dbReference type="AlphaFoldDB" id="A0A0E9UM74"/>
<keyword evidence="1" id="KW-0812">Transmembrane</keyword>
<keyword evidence="1" id="KW-0472">Membrane</keyword>
<proteinExistence type="predicted"/>
<reference evidence="2" key="1">
    <citation type="submission" date="2014-11" db="EMBL/GenBank/DDBJ databases">
        <authorList>
            <person name="Amaro Gonzalez C."/>
        </authorList>
    </citation>
    <scope>NUCLEOTIDE SEQUENCE</scope>
</reference>
<evidence type="ECO:0000313" key="2">
    <source>
        <dbReference type="EMBL" id="JAH66330.1"/>
    </source>
</evidence>
<keyword evidence="1" id="KW-1133">Transmembrane helix</keyword>
<name>A0A0E9UM74_ANGAN</name>
<accession>A0A0E9UM74</accession>
<organism evidence="2">
    <name type="scientific">Anguilla anguilla</name>
    <name type="common">European freshwater eel</name>
    <name type="synonym">Muraena anguilla</name>
    <dbReference type="NCBI Taxonomy" id="7936"/>
    <lineage>
        <taxon>Eukaryota</taxon>
        <taxon>Metazoa</taxon>
        <taxon>Chordata</taxon>
        <taxon>Craniata</taxon>
        <taxon>Vertebrata</taxon>
        <taxon>Euteleostomi</taxon>
        <taxon>Actinopterygii</taxon>
        <taxon>Neopterygii</taxon>
        <taxon>Teleostei</taxon>
        <taxon>Anguilliformes</taxon>
        <taxon>Anguillidae</taxon>
        <taxon>Anguilla</taxon>
    </lineage>
</organism>
<evidence type="ECO:0000256" key="1">
    <source>
        <dbReference type="SAM" id="Phobius"/>
    </source>
</evidence>
<reference evidence="2" key="2">
    <citation type="journal article" date="2015" name="Fish Shellfish Immunol.">
        <title>Early steps in the European eel (Anguilla anguilla)-Vibrio vulnificus interaction in the gills: Role of the RtxA13 toxin.</title>
        <authorList>
            <person name="Callol A."/>
            <person name="Pajuelo D."/>
            <person name="Ebbesson L."/>
            <person name="Teles M."/>
            <person name="MacKenzie S."/>
            <person name="Amaro C."/>
        </authorList>
    </citation>
    <scope>NUCLEOTIDE SEQUENCE</scope>
</reference>